<dbReference type="Pfam" id="PF00583">
    <property type="entry name" value="Acetyltransf_1"/>
    <property type="match status" value="1"/>
</dbReference>
<dbReference type="Proteomes" id="UP000078290">
    <property type="component" value="Unassembled WGS sequence"/>
</dbReference>
<dbReference type="RefSeq" id="WP_064551453.1">
    <property type="nucleotide sequence ID" value="NZ_LXMA01000018.1"/>
</dbReference>
<dbReference type="Gene3D" id="3.40.630.30">
    <property type="match status" value="1"/>
</dbReference>
<dbReference type="CDD" id="cd04301">
    <property type="entry name" value="NAT_SF"/>
    <property type="match status" value="1"/>
</dbReference>
<organism evidence="4 5">
    <name type="scientific">Parageobacillus thermoglucosidasius</name>
    <name type="common">Geobacillus thermoglucosidasius</name>
    <dbReference type="NCBI Taxonomy" id="1426"/>
    <lineage>
        <taxon>Bacteria</taxon>
        <taxon>Bacillati</taxon>
        <taxon>Bacillota</taxon>
        <taxon>Bacilli</taxon>
        <taxon>Bacillales</taxon>
        <taxon>Anoxybacillaceae</taxon>
        <taxon>Parageobacillus</taxon>
    </lineage>
</organism>
<dbReference type="PANTHER" id="PTHR43420:SF12">
    <property type="entry name" value="N-ACETYLTRANSFERASE DOMAIN-CONTAINING PROTEIN"/>
    <property type="match status" value="1"/>
</dbReference>
<keyword evidence="1 4" id="KW-0808">Transferase</keyword>
<dbReference type="InterPro" id="IPR016181">
    <property type="entry name" value="Acyl_CoA_acyltransferase"/>
</dbReference>
<accession>A0A1B7KSK7</accession>
<protein>
    <submittedName>
        <fullName evidence="4">Acetyltransferase</fullName>
    </submittedName>
</protein>
<name>A0A1B7KSK7_PARTM</name>
<sequence length="156" mass="18086">MNLQFEIRKATVQDIEEIVRLRLELFKELGEVQSEQEEALVTTVTKKYLEEALSNNEFISFLALSNNNVISVSGMVLFKRPPYLDNLKGLEAYILNMYTIPQYRGKGLARKLLENCIEECKKIGVKRIWLHASDDGIPLYKKMGFTFKNSEMELFI</sequence>
<dbReference type="GO" id="GO:0016747">
    <property type="term" value="F:acyltransferase activity, transferring groups other than amino-acyl groups"/>
    <property type="evidence" value="ECO:0007669"/>
    <property type="project" value="InterPro"/>
</dbReference>
<evidence type="ECO:0000259" key="3">
    <source>
        <dbReference type="PROSITE" id="PS51186"/>
    </source>
</evidence>
<dbReference type="AlphaFoldDB" id="A0A1B7KSK7"/>
<evidence type="ECO:0000313" key="4">
    <source>
        <dbReference type="EMBL" id="OAT73036.1"/>
    </source>
</evidence>
<evidence type="ECO:0000256" key="2">
    <source>
        <dbReference type="ARBA" id="ARBA00023315"/>
    </source>
</evidence>
<dbReference type="PANTHER" id="PTHR43420">
    <property type="entry name" value="ACETYLTRANSFERASE"/>
    <property type="match status" value="1"/>
</dbReference>
<evidence type="ECO:0000256" key="1">
    <source>
        <dbReference type="ARBA" id="ARBA00022679"/>
    </source>
</evidence>
<dbReference type="OrthoDB" id="119498at2"/>
<comment type="caution">
    <text evidence="4">The sequence shown here is derived from an EMBL/GenBank/DDBJ whole genome shotgun (WGS) entry which is preliminary data.</text>
</comment>
<keyword evidence="2" id="KW-0012">Acyltransferase</keyword>
<proteinExistence type="predicted"/>
<dbReference type="InterPro" id="IPR050680">
    <property type="entry name" value="YpeA/RimI_acetyltransf"/>
</dbReference>
<gene>
    <name evidence="4" type="ORF">A7K69_19150</name>
</gene>
<dbReference type="InterPro" id="IPR000182">
    <property type="entry name" value="GNAT_dom"/>
</dbReference>
<evidence type="ECO:0000313" key="5">
    <source>
        <dbReference type="Proteomes" id="UP000078290"/>
    </source>
</evidence>
<feature type="domain" description="N-acetyltransferase" evidence="3">
    <location>
        <begin position="5"/>
        <end position="156"/>
    </location>
</feature>
<reference evidence="5" key="1">
    <citation type="submission" date="2016-05" db="EMBL/GenBank/DDBJ databases">
        <authorList>
            <person name="Wang W."/>
            <person name="Zhu L."/>
        </authorList>
    </citation>
    <scope>NUCLEOTIDE SEQUENCE [LARGE SCALE GENOMIC DNA]</scope>
    <source>
        <strain evidence="5">W-2</strain>
    </source>
</reference>
<dbReference type="SUPFAM" id="SSF55729">
    <property type="entry name" value="Acyl-CoA N-acyltransferases (Nat)"/>
    <property type="match status" value="1"/>
</dbReference>
<dbReference type="EMBL" id="LXMA01000018">
    <property type="protein sequence ID" value="OAT73036.1"/>
    <property type="molecule type" value="Genomic_DNA"/>
</dbReference>
<dbReference type="PROSITE" id="PS51186">
    <property type="entry name" value="GNAT"/>
    <property type="match status" value="1"/>
</dbReference>